<organism evidence="1 2">
    <name type="scientific">Xiashengella succiniciproducens</name>
    <dbReference type="NCBI Taxonomy" id="2949635"/>
    <lineage>
        <taxon>Bacteria</taxon>
        <taxon>Pseudomonadati</taxon>
        <taxon>Bacteroidota</taxon>
        <taxon>Bacteroidia</taxon>
        <taxon>Marinilabiliales</taxon>
        <taxon>Marinilabiliaceae</taxon>
        <taxon>Xiashengella</taxon>
    </lineage>
</organism>
<dbReference type="Pfam" id="PF19867">
    <property type="entry name" value="DUF6340"/>
    <property type="match status" value="1"/>
</dbReference>
<accession>A0A9J6ZSI4</accession>
<evidence type="ECO:0000313" key="1">
    <source>
        <dbReference type="EMBL" id="URW80687.1"/>
    </source>
</evidence>
<dbReference type="Proteomes" id="UP001056426">
    <property type="component" value="Chromosome"/>
</dbReference>
<dbReference type="KEGG" id="alkq:M9189_04895"/>
<dbReference type="InterPro" id="IPR045921">
    <property type="entry name" value="DUF6340"/>
</dbReference>
<dbReference type="Gene3D" id="1.25.40.10">
    <property type="entry name" value="Tetratricopeptide repeat domain"/>
    <property type="match status" value="1"/>
</dbReference>
<evidence type="ECO:0000313" key="2">
    <source>
        <dbReference type="Proteomes" id="UP001056426"/>
    </source>
</evidence>
<dbReference type="RefSeq" id="WP_250725057.1">
    <property type="nucleotide sequence ID" value="NZ_CP098400.1"/>
</dbReference>
<gene>
    <name evidence="1" type="ORF">M9189_04895</name>
</gene>
<dbReference type="InterPro" id="IPR011990">
    <property type="entry name" value="TPR-like_helical_dom_sf"/>
</dbReference>
<protein>
    <submittedName>
        <fullName evidence="1">Tetratricopeptide repeat protein</fullName>
    </submittedName>
</protein>
<sequence>MLLALGPIAFYSCTSVSTVSLDVMRPAEVTIPPEILSAVVVDNSYPYSGDSLHLFVSGADTLIVDSIRVDDFGNRLVQAATKSLHNRMFFDNVYMYPEPLYKVLNGKAGQSLSREQINELLDSFNAQVVISLEQVSYQTITSTLQFENFLYLTVDAQGSALWKVYNRDGGMLDVFLQRDSIYWDNEGRPQSKEDPKMPSLRSTVYSLADFMGDYYPDRIVPYWEKKNRYYFSSGHYLYGRADDLVKANNWESAARVWYYVFEEGNKKQKAMSAFNIALSYEIRGDYEEAAAWAKKSVDIVKDRGHFLAASGTMDETIIFEYYDDLVKRAKEAKKLEEQVGLGY</sequence>
<name>A0A9J6ZSI4_9BACT</name>
<proteinExistence type="predicted"/>
<dbReference type="AlphaFoldDB" id="A0A9J6ZSI4"/>
<reference evidence="1" key="1">
    <citation type="submission" date="2022-05" db="EMBL/GenBank/DDBJ databases">
        <authorList>
            <person name="Sun X."/>
        </authorList>
    </citation>
    <scope>NUCLEOTIDE SEQUENCE</scope>
    <source>
        <strain evidence="1">Ai-910</strain>
    </source>
</reference>
<keyword evidence="2" id="KW-1185">Reference proteome</keyword>
<reference evidence="1" key="2">
    <citation type="submission" date="2022-06" db="EMBL/GenBank/DDBJ databases">
        <title>Xiashengella guii gen. nov. sp. nov., a bacterium isolated form anaerobic digestion tank.</title>
        <authorList>
            <person name="Huang H."/>
        </authorList>
    </citation>
    <scope>NUCLEOTIDE SEQUENCE</scope>
    <source>
        <strain evidence="1">Ai-910</strain>
    </source>
</reference>
<dbReference type="EMBL" id="CP098400">
    <property type="protein sequence ID" value="URW80687.1"/>
    <property type="molecule type" value="Genomic_DNA"/>
</dbReference>